<comment type="caution">
    <text evidence="1">The sequence shown here is derived from an EMBL/GenBank/DDBJ whole genome shotgun (WGS) entry which is preliminary data.</text>
</comment>
<accession>A0ABU9H7D4</accession>
<dbReference type="Gene3D" id="3.40.30.10">
    <property type="entry name" value="Glutaredoxin"/>
    <property type="match status" value="1"/>
</dbReference>
<gene>
    <name evidence="1" type="ORF">V6255_01410</name>
</gene>
<dbReference type="EMBL" id="JBAKBA010000002">
    <property type="protein sequence ID" value="MEL0657780.1"/>
    <property type="molecule type" value="Genomic_DNA"/>
</dbReference>
<name>A0ABU9H7D4_9GAMM</name>
<proteinExistence type="predicted"/>
<evidence type="ECO:0000313" key="2">
    <source>
        <dbReference type="Proteomes" id="UP001366060"/>
    </source>
</evidence>
<evidence type="ECO:0000313" key="1">
    <source>
        <dbReference type="EMBL" id="MEL0657780.1"/>
    </source>
</evidence>
<dbReference type="RefSeq" id="WP_341626541.1">
    <property type="nucleotide sequence ID" value="NZ_JBAKBA010000002.1"/>
</dbReference>
<dbReference type="Proteomes" id="UP001366060">
    <property type="component" value="Unassembled WGS sequence"/>
</dbReference>
<dbReference type="SUPFAM" id="SSF52833">
    <property type="entry name" value="Thioredoxin-like"/>
    <property type="match status" value="1"/>
</dbReference>
<dbReference type="InterPro" id="IPR036249">
    <property type="entry name" value="Thioredoxin-like_sf"/>
</dbReference>
<sequence length="121" mass="13451">MSNTLPSILPATFYEKVQNQHSFVLNVLASWCSDCTEQQINIQAFSNLMAENQLEVLQLTAQKEKGVYIDADHQVLIEQLGGHGYPRTVLVLKGQIVSSDNVEVISESDLTKLASTFKNLL</sequence>
<keyword evidence="2" id="KW-1185">Reference proteome</keyword>
<reference evidence="1 2" key="1">
    <citation type="submission" date="2024-02" db="EMBL/GenBank/DDBJ databases">
        <title>Bacteria isolated from the canopy kelp, Nereocystis luetkeana.</title>
        <authorList>
            <person name="Pfister C.A."/>
            <person name="Younker I.T."/>
            <person name="Light S.H."/>
        </authorList>
    </citation>
    <scope>NUCLEOTIDE SEQUENCE [LARGE SCALE GENOMIC DNA]</scope>
    <source>
        <strain evidence="1 2">TI.2.07</strain>
    </source>
</reference>
<organism evidence="1 2">
    <name type="scientific">Psychromonas arctica</name>
    <dbReference type="NCBI Taxonomy" id="168275"/>
    <lineage>
        <taxon>Bacteria</taxon>
        <taxon>Pseudomonadati</taxon>
        <taxon>Pseudomonadota</taxon>
        <taxon>Gammaproteobacteria</taxon>
        <taxon>Alteromonadales</taxon>
        <taxon>Psychromonadaceae</taxon>
        <taxon>Psychromonas</taxon>
    </lineage>
</organism>
<protein>
    <submittedName>
        <fullName evidence="1">Periplasmic thioredoxin of cytochrome c-type biogenesis</fullName>
    </submittedName>
</protein>